<protein>
    <submittedName>
        <fullName evidence="1">Uncharacterized protein</fullName>
    </submittedName>
</protein>
<dbReference type="AlphaFoldDB" id="A0DMW2"/>
<proteinExistence type="predicted"/>
<dbReference type="InParanoid" id="A0DMW2"/>
<reference evidence="1 2" key="1">
    <citation type="journal article" date="2006" name="Nature">
        <title>Global trends of whole-genome duplications revealed by the ciliate Paramecium tetraurelia.</title>
        <authorList>
            <consortium name="Genoscope"/>
            <person name="Aury J.-M."/>
            <person name="Jaillon O."/>
            <person name="Duret L."/>
            <person name="Noel B."/>
            <person name="Jubin C."/>
            <person name="Porcel B.M."/>
            <person name="Segurens B."/>
            <person name="Daubin V."/>
            <person name="Anthouard V."/>
            <person name="Aiach N."/>
            <person name="Arnaiz O."/>
            <person name="Billaut A."/>
            <person name="Beisson J."/>
            <person name="Blanc I."/>
            <person name="Bouhouche K."/>
            <person name="Camara F."/>
            <person name="Duharcourt S."/>
            <person name="Guigo R."/>
            <person name="Gogendeau D."/>
            <person name="Katinka M."/>
            <person name="Keller A.-M."/>
            <person name="Kissmehl R."/>
            <person name="Klotz C."/>
            <person name="Koll F."/>
            <person name="Le Moue A."/>
            <person name="Lepere C."/>
            <person name="Malinsky S."/>
            <person name="Nowacki M."/>
            <person name="Nowak J.K."/>
            <person name="Plattner H."/>
            <person name="Poulain J."/>
            <person name="Ruiz F."/>
            <person name="Serrano V."/>
            <person name="Zagulski M."/>
            <person name="Dessen P."/>
            <person name="Betermier M."/>
            <person name="Weissenbach J."/>
            <person name="Scarpelli C."/>
            <person name="Schachter V."/>
            <person name="Sperling L."/>
            <person name="Meyer E."/>
            <person name="Cohen J."/>
            <person name="Wincker P."/>
        </authorList>
    </citation>
    <scope>NUCLEOTIDE SEQUENCE [LARGE SCALE GENOMIC DNA]</scope>
    <source>
        <strain evidence="1 2">Stock d4-2</strain>
    </source>
</reference>
<sequence length="179" mass="21510">MKFERIELVIYESFNFHFILWKRSLFFQKQENDLHRPDLITSNRQDQLIIESLKLMLLLLHNCKTSKSYGYYTQCGGIHKCTQPTIRNIFKQMRNVECYICHPCLITIMDNSTVAYLKWFKQTILKIYNVQIIIQEKAATIIHEKKKKGILRRRILKLENKWSFKTPELKTTKLQIDNP</sequence>
<dbReference type="KEGG" id="ptm:GSPATT00018584001"/>
<name>A0DMW2_PARTE</name>
<accession>A0DMW2</accession>
<dbReference type="GeneID" id="5037561"/>
<evidence type="ECO:0000313" key="2">
    <source>
        <dbReference type="Proteomes" id="UP000000600"/>
    </source>
</evidence>
<keyword evidence="2" id="KW-1185">Reference proteome</keyword>
<dbReference type="RefSeq" id="XP_001451776.1">
    <property type="nucleotide sequence ID" value="XM_001451739.1"/>
</dbReference>
<dbReference type="Proteomes" id="UP000000600">
    <property type="component" value="Unassembled WGS sequence"/>
</dbReference>
<dbReference type="HOGENOM" id="CLU_1506243_0_0_1"/>
<dbReference type="EMBL" id="CT868507">
    <property type="protein sequence ID" value="CAK84379.1"/>
    <property type="molecule type" value="Genomic_DNA"/>
</dbReference>
<gene>
    <name evidence="1" type="ORF">GSPATT00018584001</name>
</gene>
<organism evidence="1 2">
    <name type="scientific">Paramecium tetraurelia</name>
    <dbReference type="NCBI Taxonomy" id="5888"/>
    <lineage>
        <taxon>Eukaryota</taxon>
        <taxon>Sar</taxon>
        <taxon>Alveolata</taxon>
        <taxon>Ciliophora</taxon>
        <taxon>Intramacronucleata</taxon>
        <taxon>Oligohymenophorea</taxon>
        <taxon>Peniculida</taxon>
        <taxon>Parameciidae</taxon>
        <taxon>Paramecium</taxon>
    </lineage>
</organism>
<evidence type="ECO:0000313" key="1">
    <source>
        <dbReference type="EMBL" id="CAK84379.1"/>
    </source>
</evidence>